<evidence type="ECO:0000313" key="2">
    <source>
        <dbReference type="Proteomes" id="UP001152531"/>
    </source>
</evidence>
<organism evidence="1 2">
    <name type="scientific">[Candida] jaroonii</name>
    <dbReference type="NCBI Taxonomy" id="467808"/>
    <lineage>
        <taxon>Eukaryota</taxon>
        <taxon>Fungi</taxon>
        <taxon>Dikarya</taxon>
        <taxon>Ascomycota</taxon>
        <taxon>Saccharomycotina</taxon>
        <taxon>Pichiomycetes</taxon>
        <taxon>Debaryomycetaceae</taxon>
        <taxon>Yamadazyma</taxon>
    </lineage>
</organism>
<sequence>MAEFKQLKRVLIANRGEIACRLIKACKENNIYTISIFTKDDSNSLHINNADESHLISSYINTEEIIEIAVKFKAQAVIPGYGFVSENHLFAQELKNHNISFIGPSPENIQEFGLKHIARQLAIDAEVPTVPGSGLIEKVEEGIEEAEKIGFPVLLKASSGGGGMGMKVCYSKEEIEAGLKEVKSRGANLFKNDATFLEKYVESGRHIEIQVFGNGKGDVITLGERECSIQRRHQKVVEEAPSPFVTKTLPSLRNKLAACAKRLASSVKYKSAGTIEFLVDDKTGDAYFLEMNTRLQVEHGITELCYDADLVMLMLLQCDYELRGEQGIPVEMMNDLVKAKRDDEGFTQPNGHSIEVRIYAENPINNFVPSPGVLQYVEFPQAKSEYKVRFDHWIKTGTEITPFFDPLLGKLMIWAPTRQEAITGMLELLTEIKLYGPPNNVEYLYEILNSEMFKTGNTLTSTLDTFQFKPSLLEFHSGGALTTVQDFPGRLVYNGGIPRSGPVDDLSFRIGNALVGNEDLGTEGLEIILSGPSLYFHKPATIALCGAEFEFSINDEPSPMWSSISIPADTTVEIGSVISSKSDKCYLLVKGGLPNIAKYLGSKSTSPSINIGGYQGRKFLPGDCIQLPNHQPIDVLKVNYTLPKEYLPNFDNDWTIRCLNGPHSSSEILSEEGRDILYNSEYKINPATSRGSVALDGPRCKFSRKDGGDGGNHPSNITEYIYPNRGLSVIADNTVVASADGITLSGFICPIVPIDYDWWKLGQAKAGSKIKFQNITFKDAMKFRKERSSYLEFIKTLPKAEAEGKYVDEFDFEKVCEEDVILYSREDKPGQPSINIRQAGESCIIVDHGISKFSLPNCGRLFKLKLDIGNAGLKGINRMETANALSIFFDADVLDRDELVQTIMKIDASISFEKKLEIPSRKFKIPVCLTHPLIKETIERYMKTQRPYAAYLPDNLDYIMKSSCIDTLEEFKERAFNNPQIIVAVSFLCASNILVHADPRKSFLSGKYNPPRITGPAGSITTGSVVQGMRAVDGPGGYMLWGVGLRHAYWDTFAMRENFQEKGLPWFLEPFDQVEFYEVDEKELDEFNELNKIGKLALEPEHLTFDVAEYHKFFESVVDEVEVMREKQRASAAKLLEYDNELKKKWEAEVAEEKKKNGGNSSTTKVAAVEGKQIKSSMTASVFKVNVKVGDVVKGGDTVIVLEAMKTEIPVHIPGSKTKEYKVIQILTEEKALVSPDETLLVLSI</sequence>
<comment type="caution">
    <text evidence="1">The sequence shown here is derived from an EMBL/GenBank/DDBJ whole genome shotgun (WGS) entry which is preliminary data.</text>
</comment>
<proteinExistence type="predicted"/>
<evidence type="ECO:0000313" key="1">
    <source>
        <dbReference type="EMBL" id="CAH6719270.1"/>
    </source>
</evidence>
<name>A0ACA9Y3B6_9ASCO</name>
<protein>
    <submittedName>
        <fullName evidence="1">Pyruvate carboxylase 2</fullName>
    </submittedName>
</protein>
<gene>
    <name evidence="1" type="ORF">CLIB1444_02S04698</name>
</gene>
<accession>A0ACA9Y3B6</accession>
<dbReference type="EMBL" id="CALSDN010000002">
    <property type="protein sequence ID" value="CAH6719270.1"/>
    <property type="molecule type" value="Genomic_DNA"/>
</dbReference>
<keyword evidence="2" id="KW-1185">Reference proteome</keyword>
<keyword evidence="1" id="KW-0670">Pyruvate</keyword>
<dbReference type="Proteomes" id="UP001152531">
    <property type="component" value="Unassembled WGS sequence"/>
</dbReference>
<reference evidence="1" key="1">
    <citation type="submission" date="2022-06" db="EMBL/GenBank/DDBJ databases">
        <authorList>
            <person name="Legras J.-L."/>
            <person name="Devillers H."/>
            <person name="Grondin C."/>
        </authorList>
    </citation>
    <scope>NUCLEOTIDE SEQUENCE</scope>
    <source>
        <strain evidence="1">CLIB 1444</strain>
    </source>
</reference>